<evidence type="ECO:0000313" key="2">
    <source>
        <dbReference type="Proteomes" id="UP000070427"/>
    </source>
</evidence>
<dbReference type="OrthoDB" id="9799862at2"/>
<dbReference type="EMBL" id="LOED01000009">
    <property type="protein sequence ID" value="KXG77617.1"/>
    <property type="molecule type" value="Genomic_DNA"/>
</dbReference>
<dbReference type="AlphaFoldDB" id="A0A140LAP2"/>
<dbReference type="PANTHER" id="PTHR39185:SF1">
    <property type="entry name" value="SWARMING MOTILITY PROTEIN SWRD"/>
    <property type="match status" value="1"/>
</dbReference>
<dbReference type="RefSeq" id="WP_066352767.1">
    <property type="nucleotide sequence ID" value="NZ_LOED01000009.1"/>
</dbReference>
<sequence>MIELTRLNGKKFFLNVDLIETIEPTPDTVIKLTNEKTYIVKESPLEIVDKIVAYKRRIVRGCEVNG</sequence>
<comment type="caution">
    <text evidence="1">The sequence shown here is derived from an EMBL/GenBank/DDBJ whole genome shotgun (WGS) entry which is preliminary data.</text>
</comment>
<dbReference type="PANTHER" id="PTHR39185">
    <property type="entry name" value="SWARMING MOTILITY PROTEIN SWRD"/>
    <property type="match status" value="1"/>
</dbReference>
<accession>A0A140LAP2</accession>
<organism evidence="1 2">
    <name type="scientific">Fervidicola ferrireducens</name>
    <dbReference type="NCBI Taxonomy" id="520764"/>
    <lineage>
        <taxon>Bacteria</taxon>
        <taxon>Bacillati</taxon>
        <taxon>Bacillota</taxon>
        <taxon>Clostridia</taxon>
        <taxon>Thermosediminibacterales</taxon>
        <taxon>Thermosediminibacteraceae</taxon>
        <taxon>Fervidicola</taxon>
    </lineage>
</organism>
<dbReference type="InParanoid" id="A0A140LAP2"/>
<dbReference type="FunCoup" id="A0A140LAP2">
    <property type="interactions" value="38"/>
</dbReference>
<dbReference type="Proteomes" id="UP000070427">
    <property type="component" value="Unassembled WGS sequence"/>
</dbReference>
<keyword evidence="2" id="KW-1185">Reference proteome</keyword>
<proteinExistence type="predicted"/>
<evidence type="ECO:0000313" key="1">
    <source>
        <dbReference type="EMBL" id="KXG77617.1"/>
    </source>
</evidence>
<evidence type="ECO:0008006" key="3">
    <source>
        <dbReference type="Google" id="ProtNLM"/>
    </source>
</evidence>
<protein>
    <recommendedName>
        <fullName evidence="3">Flagellar protein FlbD</fullName>
    </recommendedName>
</protein>
<dbReference type="Pfam" id="PF06289">
    <property type="entry name" value="FlbD"/>
    <property type="match status" value="1"/>
</dbReference>
<dbReference type="STRING" id="520764.AN618_09870"/>
<dbReference type="InterPro" id="IPR009384">
    <property type="entry name" value="SwrD-like"/>
</dbReference>
<name>A0A140LAP2_9FIRM</name>
<gene>
    <name evidence="1" type="ORF">AN618_09870</name>
</gene>
<reference evidence="1 2" key="1">
    <citation type="submission" date="2015-12" db="EMBL/GenBank/DDBJ databases">
        <title>Draft genome sequnece of Fervidicola ferrireducens strain Y170.</title>
        <authorList>
            <person name="Patel B.K."/>
        </authorList>
    </citation>
    <scope>NUCLEOTIDE SEQUENCE [LARGE SCALE GENOMIC DNA]</scope>
    <source>
        <strain evidence="1 2">Y170</strain>
    </source>
</reference>